<comment type="caution">
    <text evidence="2">The sequence shown here is derived from an EMBL/GenBank/DDBJ whole genome shotgun (WGS) entry which is preliminary data.</text>
</comment>
<evidence type="ECO:0000313" key="3">
    <source>
        <dbReference type="Proteomes" id="UP000281406"/>
    </source>
</evidence>
<keyword evidence="3" id="KW-1185">Reference proteome</keyword>
<feature type="region of interest" description="Disordered" evidence="1">
    <location>
        <begin position="447"/>
        <end position="468"/>
    </location>
</feature>
<evidence type="ECO:0000256" key="1">
    <source>
        <dbReference type="SAM" id="MobiDB-lite"/>
    </source>
</evidence>
<evidence type="ECO:0000313" key="2">
    <source>
        <dbReference type="EMBL" id="ROI15236.1"/>
    </source>
</evidence>
<protein>
    <submittedName>
        <fullName evidence="2">Uncharacterized protein</fullName>
    </submittedName>
</protein>
<dbReference type="AlphaFoldDB" id="A0A3N0XCY4"/>
<proteinExistence type="predicted"/>
<accession>A0A3N0XCY4</accession>
<dbReference type="Proteomes" id="UP000281406">
    <property type="component" value="Unassembled WGS sequence"/>
</dbReference>
<gene>
    <name evidence="2" type="ORF">DPX16_6247</name>
</gene>
<dbReference type="EMBL" id="RJVU01079956">
    <property type="protein sequence ID" value="ROI15236.1"/>
    <property type="molecule type" value="Genomic_DNA"/>
</dbReference>
<reference evidence="2 3" key="1">
    <citation type="submission" date="2018-10" db="EMBL/GenBank/DDBJ databases">
        <title>Genome assembly for a Yunnan-Guizhou Plateau 3E fish, Anabarilius grahami (Regan), and its evolutionary and genetic applications.</title>
        <authorList>
            <person name="Jiang W."/>
        </authorList>
    </citation>
    <scope>NUCLEOTIDE SEQUENCE [LARGE SCALE GENOMIC DNA]</scope>
    <source>
        <strain evidence="2">AG-KIZ</strain>
        <tissue evidence="2">Muscle</tissue>
    </source>
</reference>
<organism evidence="2 3">
    <name type="scientific">Anabarilius grahami</name>
    <name type="common">Kanglang fish</name>
    <name type="synonym">Barilius grahami</name>
    <dbReference type="NCBI Taxonomy" id="495550"/>
    <lineage>
        <taxon>Eukaryota</taxon>
        <taxon>Metazoa</taxon>
        <taxon>Chordata</taxon>
        <taxon>Craniata</taxon>
        <taxon>Vertebrata</taxon>
        <taxon>Euteleostomi</taxon>
        <taxon>Actinopterygii</taxon>
        <taxon>Neopterygii</taxon>
        <taxon>Teleostei</taxon>
        <taxon>Ostariophysi</taxon>
        <taxon>Cypriniformes</taxon>
        <taxon>Xenocyprididae</taxon>
        <taxon>Xenocypridinae</taxon>
        <taxon>Xenocypridinae incertae sedis</taxon>
        <taxon>Anabarilius</taxon>
    </lineage>
</organism>
<dbReference type="OrthoDB" id="8948664at2759"/>
<sequence>MHLFAGLRAEAFAAWNELSAVEEAQQRIVLRPPTKDSAGALADSRFVRRSRATASRRLSARLLLPSGASKSAISCGFLQLSKRAVPAVLTALKEPLKRRFHGGSVATMPRHSWHMPCRPSCVGCLGKSHVEAALTRTSCSHCESISLATLHSQIAFFTESVEELDLEWAPPEEPSQSRFDKRFLPGRRQAPRQRSAPFFPEVHDELTKSWRAPYSARIRTMHYSALTTVDGSEEKGYEHLPPLDVAVAAHLCPPAAVGWKTKRALPSKPCRTTSALAGRAYVSMAILQRHRLCTACHEGHSLGHWTIHGQPGRAQAPFVAQPDRDKVVGQDGLPGHPGLSFRSLRASGRGLHGTLHRSTEVVPSHATLPAQALQFCFCFQPPQVCAGSAEQACPLYLSGSATQGTAPAFTPRKALLLPETSGTPTEDFAGSDASKDFLICQEGRGWGKVSPRPDHPKSSFVQSLLRPV</sequence>
<name>A0A3N0XCY4_ANAGA</name>